<dbReference type="Gene3D" id="3.90.920.10">
    <property type="entry name" value="DNA primase, PRIM domain"/>
    <property type="match status" value="1"/>
</dbReference>
<reference evidence="2" key="1">
    <citation type="submission" date="2020-02" db="EMBL/GenBank/DDBJ databases">
        <authorList>
            <person name="Meier V. D."/>
        </authorList>
    </citation>
    <scope>NUCLEOTIDE SEQUENCE</scope>
    <source>
        <strain evidence="2">AVDCRST_MAG76</strain>
    </source>
</reference>
<dbReference type="Pfam" id="PF21686">
    <property type="entry name" value="LigD_Prim-Pol"/>
    <property type="match status" value="1"/>
</dbReference>
<dbReference type="InterPro" id="IPR052171">
    <property type="entry name" value="NHEJ_LigD"/>
</dbReference>
<organism evidence="2">
    <name type="scientific">uncultured Acidimicrobiales bacterium</name>
    <dbReference type="NCBI Taxonomy" id="310071"/>
    <lineage>
        <taxon>Bacteria</taxon>
        <taxon>Bacillati</taxon>
        <taxon>Actinomycetota</taxon>
        <taxon>Acidimicrobiia</taxon>
        <taxon>Acidimicrobiales</taxon>
        <taxon>environmental samples</taxon>
    </lineage>
</organism>
<gene>
    <name evidence="2" type="ORF">AVDCRST_MAG76-1383</name>
</gene>
<dbReference type="EMBL" id="CADCSZ010000076">
    <property type="protein sequence ID" value="CAA9232273.1"/>
    <property type="molecule type" value="Genomic_DNA"/>
</dbReference>
<accession>A0A6J4HUK8</accession>
<evidence type="ECO:0000313" key="2">
    <source>
        <dbReference type="EMBL" id="CAA9232273.1"/>
    </source>
</evidence>
<dbReference type="InterPro" id="IPR014145">
    <property type="entry name" value="LigD_pol_dom"/>
</dbReference>
<dbReference type="EC" id="6.5.1.1" evidence="2"/>
<dbReference type="GO" id="GO:0003910">
    <property type="term" value="F:DNA ligase (ATP) activity"/>
    <property type="evidence" value="ECO:0007669"/>
    <property type="project" value="UniProtKB-EC"/>
</dbReference>
<evidence type="ECO:0000259" key="1">
    <source>
        <dbReference type="Pfam" id="PF21686"/>
    </source>
</evidence>
<proteinExistence type="predicted"/>
<keyword evidence="2" id="KW-0436">Ligase</keyword>
<dbReference type="AlphaFoldDB" id="A0A6J4HUK8"/>
<feature type="domain" description="DNA ligase D polymerase" evidence="1">
    <location>
        <begin position="30"/>
        <end position="306"/>
    </location>
</feature>
<sequence>MAEARVTVDVEGRKLAIGNLDKRLYPDGTTKAEVIHYLTAVAPALLPHLAGRAITMKRFPDGTQGGFFYEKRCPSHAPDWVRTVDQWVSHGAGRWGRDDRGPKTQEEVPFCVVDGLPTLVWLGGMAALELHTPMARAAGPFGPDVPTLVVLDLDPGPPATAVECAVVALRIRELLDTLGLCTVVKSSGNKGLQVYIPVNVPGTSHESARGFAQAIALLLEKQDPQLVVSQQRKDLRPGKVLIDWLQNESFKTTVCVYSLRARERPTVSTPLSWEEVAALAEGGDPESIQMSPPQVLERITEHGDLFAEANTLEQPLPRL</sequence>
<name>A0A6J4HUK8_9ACTN</name>
<protein>
    <submittedName>
        <fullName evidence="2">ATP-dependent DNA ligase clustered with Ku protein, LigD</fullName>
        <ecNumber evidence="2">6.5.1.1</ecNumber>
    </submittedName>
</protein>
<dbReference type="PANTHER" id="PTHR42705">
    <property type="entry name" value="BIFUNCTIONAL NON-HOMOLOGOUS END JOINING PROTEIN LIGD"/>
    <property type="match status" value="1"/>
</dbReference>
<dbReference type="NCBIfam" id="TIGR02778">
    <property type="entry name" value="ligD_pol"/>
    <property type="match status" value="1"/>
</dbReference>
<dbReference type="PANTHER" id="PTHR42705:SF2">
    <property type="entry name" value="BIFUNCTIONAL NON-HOMOLOGOUS END JOINING PROTEIN LIGD"/>
    <property type="match status" value="1"/>
</dbReference>